<gene>
    <name evidence="5" type="ORF">J2Z77_007342</name>
</gene>
<dbReference type="InterPro" id="IPR036736">
    <property type="entry name" value="ACP-like_sf"/>
</dbReference>
<evidence type="ECO:0000313" key="6">
    <source>
        <dbReference type="Proteomes" id="UP001519310"/>
    </source>
</evidence>
<dbReference type="SMART" id="SM00824">
    <property type="entry name" value="PKS_TE"/>
    <property type="match status" value="1"/>
</dbReference>
<dbReference type="SUPFAM" id="SSF47336">
    <property type="entry name" value="ACP-like"/>
    <property type="match status" value="2"/>
</dbReference>
<accession>A0ABS4LH82</accession>
<reference evidence="5 6" key="1">
    <citation type="submission" date="2021-03" db="EMBL/GenBank/DDBJ databases">
        <title>Genomic Encyclopedia of Type Strains, Phase IV (KMG-IV): sequencing the most valuable type-strain genomes for metagenomic binning, comparative biology and taxonomic classification.</title>
        <authorList>
            <person name="Goeker M."/>
        </authorList>
    </citation>
    <scope>NUCLEOTIDE SEQUENCE [LARGE SCALE GENOMIC DNA]</scope>
    <source>
        <strain evidence="5 6">DSM 40526</strain>
    </source>
</reference>
<evidence type="ECO:0000259" key="4">
    <source>
        <dbReference type="PROSITE" id="PS50075"/>
    </source>
</evidence>
<dbReference type="Gene3D" id="3.40.50.1820">
    <property type="entry name" value="alpha/beta hydrolase"/>
    <property type="match status" value="1"/>
</dbReference>
<dbReference type="Pfam" id="PF00668">
    <property type="entry name" value="Condensation"/>
    <property type="match status" value="1"/>
</dbReference>
<dbReference type="Pfam" id="PF00550">
    <property type="entry name" value="PP-binding"/>
    <property type="match status" value="2"/>
</dbReference>
<dbReference type="Gene3D" id="2.30.38.10">
    <property type="entry name" value="Luciferase, Domain 3"/>
    <property type="match status" value="2"/>
</dbReference>
<evidence type="ECO:0000256" key="3">
    <source>
        <dbReference type="ARBA" id="ARBA00022553"/>
    </source>
</evidence>
<organism evidence="5 6">
    <name type="scientific">Streptomyces avidinii</name>
    <dbReference type="NCBI Taxonomy" id="1895"/>
    <lineage>
        <taxon>Bacteria</taxon>
        <taxon>Bacillati</taxon>
        <taxon>Actinomycetota</taxon>
        <taxon>Actinomycetes</taxon>
        <taxon>Kitasatosporales</taxon>
        <taxon>Streptomycetaceae</taxon>
        <taxon>Streptomyces</taxon>
    </lineage>
</organism>
<keyword evidence="2" id="KW-0596">Phosphopantetheine</keyword>
<dbReference type="InterPro" id="IPR023213">
    <property type="entry name" value="CAT-like_dom_sf"/>
</dbReference>
<dbReference type="Gene3D" id="3.30.300.30">
    <property type="match status" value="2"/>
</dbReference>
<dbReference type="PROSITE" id="PS00012">
    <property type="entry name" value="PHOSPHOPANTETHEINE"/>
    <property type="match status" value="2"/>
</dbReference>
<dbReference type="SUPFAM" id="SSF56801">
    <property type="entry name" value="Acetyl-CoA synthetase-like"/>
    <property type="match status" value="2"/>
</dbReference>
<dbReference type="InterPro" id="IPR001242">
    <property type="entry name" value="Condensation_dom"/>
</dbReference>
<evidence type="ECO:0000256" key="2">
    <source>
        <dbReference type="ARBA" id="ARBA00022450"/>
    </source>
</evidence>
<dbReference type="PANTHER" id="PTHR45527">
    <property type="entry name" value="NONRIBOSOMAL PEPTIDE SYNTHETASE"/>
    <property type="match status" value="1"/>
</dbReference>
<dbReference type="SUPFAM" id="SSF53474">
    <property type="entry name" value="alpha/beta-Hydrolases"/>
    <property type="match status" value="1"/>
</dbReference>
<dbReference type="CDD" id="cd19540">
    <property type="entry name" value="LCL_NRPS-like"/>
    <property type="match status" value="1"/>
</dbReference>
<feature type="domain" description="Carrier" evidence="4">
    <location>
        <begin position="345"/>
        <end position="420"/>
    </location>
</feature>
<keyword evidence="3" id="KW-0597">Phosphoprotein</keyword>
<evidence type="ECO:0000313" key="5">
    <source>
        <dbReference type="EMBL" id="MBP2041482.1"/>
    </source>
</evidence>
<feature type="domain" description="Carrier" evidence="4">
    <location>
        <begin position="1418"/>
        <end position="1492"/>
    </location>
</feature>
<name>A0ABS4LH82_STRAV</name>
<dbReference type="Pfam" id="PF13193">
    <property type="entry name" value="AMP-binding_C"/>
    <property type="match status" value="2"/>
</dbReference>
<dbReference type="PROSITE" id="PS00455">
    <property type="entry name" value="AMP_BINDING"/>
    <property type="match status" value="1"/>
</dbReference>
<comment type="cofactor">
    <cofactor evidence="1">
        <name>pantetheine 4'-phosphate</name>
        <dbReference type="ChEBI" id="CHEBI:47942"/>
    </cofactor>
</comment>
<dbReference type="InterPro" id="IPR020806">
    <property type="entry name" value="PKS_PP-bd"/>
</dbReference>
<dbReference type="InterPro" id="IPR009081">
    <property type="entry name" value="PP-bd_ACP"/>
</dbReference>
<protein>
    <submittedName>
        <fullName evidence="5">Amino acid adenylation domain-containing protein</fullName>
    </submittedName>
</protein>
<evidence type="ECO:0000256" key="1">
    <source>
        <dbReference type="ARBA" id="ARBA00001957"/>
    </source>
</evidence>
<dbReference type="SMART" id="SM00823">
    <property type="entry name" value="PKS_PP"/>
    <property type="match status" value="2"/>
</dbReference>
<dbReference type="EMBL" id="JAGGLQ010000025">
    <property type="protein sequence ID" value="MBP2041482.1"/>
    <property type="molecule type" value="Genomic_DNA"/>
</dbReference>
<dbReference type="Pfam" id="PF00501">
    <property type="entry name" value="AMP-binding"/>
    <property type="match status" value="2"/>
</dbReference>
<dbReference type="InterPro" id="IPR010071">
    <property type="entry name" value="AA_adenyl_dom"/>
</dbReference>
<comment type="caution">
    <text evidence="5">The sequence shown here is derived from an EMBL/GenBank/DDBJ whole genome shotgun (WGS) entry which is preliminary data.</text>
</comment>
<dbReference type="Gene3D" id="1.10.1200.10">
    <property type="entry name" value="ACP-like"/>
    <property type="match status" value="1"/>
</dbReference>
<dbReference type="Gene3D" id="3.30.559.10">
    <property type="entry name" value="Chloramphenicol acetyltransferase-like domain"/>
    <property type="match status" value="1"/>
</dbReference>
<dbReference type="InterPro" id="IPR029058">
    <property type="entry name" value="AB_hydrolase_fold"/>
</dbReference>
<dbReference type="Proteomes" id="UP001519310">
    <property type="component" value="Unassembled WGS sequence"/>
</dbReference>
<dbReference type="CDD" id="cd05930">
    <property type="entry name" value="A_NRPS"/>
    <property type="match status" value="2"/>
</dbReference>
<sequence>MNYVATVPGRVGFGGVGGRYALLQAQATDLGNTVVFASLTTGGELHVLEEGAVTDPAAVSSYLVEHGIDFLKAVPSHLAALASVTGVEGVLPGRSLVLGGEAAAPALVRELVEHGGDGVVFNHYGPTETTIGVATTRLEVSDADAGLVPVGAPVANTRFYVLDASLRPVPVGVVGELYVAGVQLARGYVKRTALTAERFVANPFEPGLRMYRTGDRACWTEDGRVVFQGRADDQVKIRGYRVELGEVQAGIAAHPLVAQAAVVAREDVPGDVRLIAYVVPMDEDGDLDGLPSAVREFTARRLPEHMVPAAVVVLDALPLTGNGKLDRKALPAPDYAGTSASTGRRPSTLQEELLCLAFADVLGLQSVGVDDDFFTLGGHSLMAVRLVSRIRTLLGIETDIRTLFEEPTVAGLATRLVGAKAARAALVRGTRPERLPLSYGQRRLWIINQMEGPSSTYNIPVSSPMRGEVDTELLNAAFRDVIGRHESLRTVYRVADGEPYQLILDLEELDWTLHVIDVEQEDLAGTVAEAERYAFDLSAAEIPLRASLIRVGPEESVLAVVVHHITADGWSWGPMVNDLKTAYMARAEGRAPDWAPLPVQYADYALWQREVLGDSADPDSVLAEQVAFWREELAGIPEELELPSDRSRPAVASYRGHQTSLETSADVHARLAEMARAEGVTMFMVMHGALAVLLNRLGAGTDIPIGSAAAGRTDEAMHHLIGYFVNTFVVRTDLSDDPTFREVLARVREAALGSLSHTDVPFEKLVEELSPARSMARHPLFQVMFLLENAVGTKPDGPSSWTTGDSFEESVDGGVLVTRSSSVKVDLDFNMVEVHDTDGTPAGLHGGLTASADLFDVESSVRMAERWVRLLASLAANPDVRLSEVDVLGAHERRRVLTEWNETGAPVQDATVVELFEAQAARTPDAIALVQGDVELGYAELDARVSRLARLLRGRGVGPESVVGVVMDRGVDLVVALLAVMKAGGAYLPVDPEYPAERIAYVLADAGVPLVLSHTAVAEVVPAGVPVVVVDDPSVVAELAVLSDVADVPVCGGVELESRNAAYVIYTSGSTGRPKGVVVPHGALVNHLFAAGERVGVAAGDRLVAVTTVSFDIAALELFLPLVSGASVVLASREEVRDPSALTRLVLTSGASVLQAVPSLWRALLEEEGWPAGVRALVGGEALPRELAQRFTDLGVRAVNLYGPTEATVWATSAEVASDVVSVGRPFANTRAYVLDRSMRPAPVGVTGELYLAGAQLARGYVGRSGLTAERFVASPYAFGERLYRTGDLARWRADGELECLGRADDQVKVRGFRIELGEIEAVVAGHPSVGQAVALVREDVPGDQRLVAYVVPNRALAPEELDGFAQAVGGVAQDRLPAYMVPSAIVVIEQFPLTPNGKLDRKALPVPEAAVREEAHHSVNSFEANIGAAFAEVLGLESVGVDDDFFALGGHSLLAVRLVEALRERGVAMAVRDLFAAPTVGRLMKRMSLSSVQDALDVLLPIREQGERPPFFCFHPAGGVSWCYMPLVRYVPEDVPLYGLQARGLDGTSELAGSIAEMAADYITQMRSVQPSGPYHLLGWSYGGVLAHEIAVQLQAAGEEVGALVLLDQYPWDSEEEAAMAAREKELDPEDEIDQLVDAVRLEAGGALGAVTDEEYRTFARVLHNGRRIRRTHTHGRFDGDALLVVAKNGREEEGPTADRWAEHVTGVVSEAGVPCTHYDLAKPEHLGLVWAEVSAWLGWEG</sequence>
<dbReference type="PROSITE" id="PS50075">
    <property type="entry name" value="CARRIER"/>
    <property type="match status" value="2"/>
</dbReference>
<proteinExistence type="predicted"/>
<dbReference type="InterPro" id="IPR020802">
    <property type="entry name" value="TesA-like"/>
</dbReference>
<dbReference type="Gene3D" id="3.30.559.30">
    <property type="entry name" value="Nonribosomal peptide synthetase, condensation domain"/>
    <property type="match status" value="1"/>
</dbReference>
<dbReference type="InterPro" id="IPR000873">
    <property type="entry name" value="AMP-dep_synth/lig_dom"/>
</dbReference>
<dbReference type="NCBIfam" id="TIGR01733">
    <property type="entry name" value="AA-adenyl-dom"/>
    <property type="match status" value="1"/>
</dbReference>
<dbReference type="Gene3D" id="3.40.50.980">
    <property type="match status" value="3"/>
</dbReference>
<dbReference type="InterPro" id="IPR045851">
    <property type="entry name" value="AMP-bd_C_sf"/>
</dbReference>
<dbReference type="InterPro" id="IPR020845">
    <property type="entry name" value="AMP-binding_CS"/>
</dbReference>
<dbReference type="InterPro" id="IPR025110">
    <property type="entry name" value="AMP-bd_C"/>
</dbReference>
<dbReference type="Pfam" id="PF00975">
    <property type="entry name" value="Thioesterase"/>
    <property type="match status" value="1"/>
</dbReference>
<dbReference type="SUPFAM" id="SSF52777">
    <property type="entry name" value="CoA-dependent acyltransferases"/>
    <property type="match status" value="2"/>
</dbReference>
<dbReference type="PANTHER" id="PTHR45527:SF1">
    <property type="entry name" value="FATTY ACID SYNTHASE"/>
    <property type="match status" value="1"/>
</dbReference>
<dbReference type="InterPro" id="IPR001031">
    <property type="entry name" value="Thioesterase"/>
</dbReference>
<dbReference type="InterPro" id="IPR006162">
    <property type="entry name" value="Ppantetheine_attach_site"/>
</dbReference>
<keyword evidence="6" id="KW-1185">Reference proteome</keyword>